<sequence>SDVKVPGRLPHRQLVQTSPAEYHLKQHHSETVHIDLGCDGQAVDPLLHKVPDGPPEHRAVVPPHQLCDAHVFHLQVEVLVGEDVLRLDVAVGHLLGPLENDGEPPSLVQGHDNTAEEVVVLAAIEHVVVDQLPLAALGAKATEMDQVDVNWTTDHSTASSINIVSLVLRQHLHSSLRDMQSRSTVPTTAIMEIISALLLLVLAIGNSKVGRWRYIEGTNTSCKGSVDTTINGVDTMAQSKGRNVKKRSTSVDTSPGQVDTKDRSQRNMLTGFNLRSTPKARRSTLESLPRRPVLLSGTAGRHWIISGPH</sequence>
<evidence type="ECO:0000256" key="1">
    <source>
        <dbReference type="SAM" id="MobiDB-lite"/>
    </source>
</evidence>
<accession>A0A843VAE1</accession>
<evidence type="ECO:0000313" key="2">
    <source>
        <dbReference type="EMBL" id="MQL88509.1"/>
    </source>
</evidence>
<comment type="caution">
    <text evidence="2">The sequence shown here is derived from an EMBL/GenBank/DDBJ whole genome shotgun (WGS) entry which is preliminary data.</text>
</comment>
<protein>
    <submittedName>
        <fullName evidence="2">Uncharacterized protein</fullName>
    </submittedName>
</protein>
<keyword evidence="3" id="KW-1185">Reference proteome</keyword>
<gene>
    <name evidence="2" type="ORF">Taro_021073</name>
</gene>
<reference evidence="2" key="1">
    <citation type="submission" date="2017-07" db="EMBL/GenBank/DDBJ databases">
        <title>Taro Niue Genome Assembly and Annotation.</title>
        <authorList>
            <person name="Atibalentja N."/>
            <person name="Keating K."/>
            <person name="Fields C.J."/>
        </authorList>
    </citation>
    <scope>NUCLEOTIDE SEQUENCE</scope>
    <source>
        <strain evidence="2">Niue_2</strain>
        <tissue evidence="2">Leaf</tissue>
    </source>
</reference>
<dbReference type="EMBL" id="NMUH01001063">
    <property type="protein sequence ID" value="MQL88509.1"/>
    <property type="molecule type" value="Genomic_DNA"/>
</dbReference>
<dbReference type="AlphaFoldDB" id="A0A843VAE1"/>
<organism evidence="2 3">
    <name type="scientific">Colocasia esculenta</name>
    <name type="common">Wild taro</name>
    <name type="synonym">Arum esculentum</name>
    <dbReference type="NCBI Taxonomy" id="4460"/>
    <lineage>
        <taxon>Eukaryota</taxon>
        <taxon>Viridiplantae</taxon>
        <taxon>Streptophyta</taxon>
        <taxon>Embryophyta</taxon>
        <taxon>Tracheophyta</taxon>
        <taxon>Spermatophyta</taxon>
        <taxon>Magnoliopsida</taxon>
        <taxon>Liliopsida</taxon>
        <taxon>Araceae</taxon>
        <taxon>Aroideae</taxon>
        <taxon>Colocasieae</taxon>
        <taxon>Colocasia</taxon>
    </lineage>
</organism>
<feature type="non-terminal residue" evidence="2">
    <location>
        <position position="309"/>
    </location>
</feature>
<dbReference type="Proteomes" id="UP000652761">
    <property type="component" value="Unassembled WGS sequence"/>
</dbReference>
<proteinExistence type="predicted"/>
<evidence type="ECO:0000313" key="3">
    <source>
        <dbReference type="Proteomes" id="UP000652761"/>
    </source>
</evidence>
<name>A0A843VAE1_COLES</name>
<feature type="region of interest" description="Disordered" evidence="1">
    <location>
        <begin position="240"/>
        <end position="262"/>
    </location>
</feature>